<evidence type="ECO:0000313" key="4">
    <source>
        <dbReference type="EMBL" id="CAI3986403.1"/>
    </source>
</evidence>
<evidence type="ECO:0000256" key="3">
    <source>
        <dbReference type="PROSITE-ProRule" id="PRU00023"/>
    </source>
</evidence>
<dbReference type="InterPro" id="IPR036770">
    <property type="entry name" value="Ankyrin_rpt-contain_sf"/>
</dbReference>
<keyword evidence="1" id="KW-0677">Repeat</keyword>
<reference evidence="4" key="1">
    <citation type="submission" date="2022-10" db="EMBL/GenBank/DDBJ databases">
        <authorList>
            <person name="Chen Y."/>
            <person name="Dougan E. K."/>
            <person name="Chan C."/>
            <person name="Rhodes N."/>
            <person name="Thang M."/>
        </authorList>
    </citation>
    <scope>NUCLEOTIDE SEQUENCE</scope>
</reference>
<comment type="caution">
    <text evidence="4">The sequence shown here is derived from an EMBL/GenBank/DDBJ whole genome shotgun (WGS) entry which is preliminary data.</text>
</comment>
<name>A0A9P1FS66_9DINO</name>
<dbReference type="PANTHER" id="PTHR24171:SF9">
    <property type="entry name" value="ANKYRIN REPEAT DOMAIN-CONTAINING PROTEIN 39"/>
    <property type="match status" value="1"/>
</dbReference>
<evidence type="ECO:0000313" key="6">
    <source>
        <dbReference type="Proteomes" id="UP001152797"/>
    </source>
</evidence>
<feature type="repeat" description="ANK" evidence="3">
    <location>
        <begin position="48"/>
        <end position="80"/>
    </location>
</feature>
<dbReference type="Gene3D" id="1.25.40.20">
    <property type="entry name" value="Ankyrin repeat-containing domain"/>
    <property type="match status" value="1"/>
</dbReference>
<dbReference type="AlphaFoldDB" id="A0A9P1FS66"/>
<dbReference type="InterPro" id="IPR002110">
    <property type="entry name" value="Ankyrin_rpt"/>
</dbReference>
<dbReference type="Proteomes" id="UP001152797">
    <property type="component" value="Unassembled WGS sequence"/>
</dbReference>
<keyword evidence="2 3" id="KW-0040">ANK repeat</keyword>
<proteinExistence type="predicted"/>
<dbReference type="OrthoDB" id="10264606at2759"/>
<dbReference type="SMART" id="SM00248">
    <property type="entry name" value="ANK"/>
    <property type="match status" value="4"/>
</dbReference>
<dbReference type="PRINTS" id="PR01415">
    <property type="entry name" value="ANKYRIN"/>
</dbReference>
<dbReference type="Pfam" id="PF00023">
    <property type="entry name" value="Ank"/>
    <property type="match status" value="1"/>
</dbReference>
<evidence type="ECO:0000313" key="5">
    <source>
        <dbReference type="EMBL" id="CAL4773715.1"/>
    </source>
</evidence>
<dbReference type="PROSITE" id="PS50088">
    <property type="entry name" value="ANK_REPEAT"/>
    <property type="match status" value="3"/>
</dbReference>
<evidence type="ECO:0000256" key="1">
    <source>
        <dbReference type="ARBA" id="ARBA00022737"/>
    </source>
</evidence>
<protein>
    <submittedName>
        <fullName evidence="5">Serine/threonine-protein phosphatase 6 regulatory ankyrin repeat subunit C (PP6-ARS-C) (Serine/threonine-protein phosphatase 6 regulatory subunit ARS-C)</fullName>
    </submittedName>
</protein>
<dbReference type="PROSITE" id="PS50297">
    <property type="entry name" value="ANK_REP_REGION"/>
    <property type="match status" value="3"/>
</dbReference>
<reference evidence="5 6" key="2">
    <citation type="submission" date="2024-05" db="EMBL/GenBank/DDBJ databases">
        <authorList>
            <person name="Chen Y."/>
            <person name="Shah S."/>
            <person name="Dougan E. K."/>
            <person name="Thang M."/>
            <person name="Chan C."/>
        </authorList>
    </citation>
    <scope>NUCLEOTIDE SEQUENCE [LARGE SCALE GENOMIC DNA]</scope>
</reference>
<accession>A0A9P1FS66</accession>
<dbReference type="Pfam" id="PF12796">
    <property type="entry name" value="Ank_2"/>
    <property type="match status" value="1"/>
</dbReference>
<sequence length="170" mass="18568">MVPGNEQLLQKTCKDEMDALLDTAIKTHDGELAERVVKYVGNVNAKSGGVYVLHWAAETGDLKIVKLLLDGGAKLEPKTHYDDTPLHWAAGKGHLEIVEELVKRGAKVNRKNGDGMTPLHLAAQRDRVNVVKYLLANGADVNVKTGMFSGKKAYDVAATDEIKELVKPKK</sequence>
<dbReference type="EMBL" id="CAMXCT010001079">
    <property type="protein sequence ID" value="CAI3986403.1"/>
    <property type="molecule type" value="Genomic_DNA"/>
</dbReference>
<evidence type="ECO:0000256" key="2">
    <source>
        <dbReference type="ARBA" id="ARBA00023043"/>
    </source>
</evidence>
<dbReference type="PANTHER" id="PTHR24171">
    <property type="entry name" value="ANKYRIN REPEAT DOMAIN-CONTAINING PROTEIN 39-RELATED"/>
    <property type="match status" value="1"/>
</dbReference>
<gene>
    <name evidence="4" type="ORF">C1SCF055_LOCUS13759</name>
</gene>
<keyword evidence="6" id="KW-1185">Reference proteome</keyword>
<feature type="repeat" description="ANK" evidence="3">
    <location>
        <begin position="114"/>
        <end position="146"/>
    </location>
</feature>
<feature type="repeat" description="ANK" evidence="3">
    <location>
        <begin position="81"/>
        <end position="113"/>
    </location>
</feature>
<dbReference type="SUPFAM" id="SSF48403">
    <property type="entry name" value="Ankyrin repeat"/>
    <property type="match status" value="1"/>
</dbReference>
<dbReference type="EMBL" id="CAMXCT020001079">
    <property type="protein sequence ID" value="CAL1139778.1"/>
    <property type="molecule type" value="Genomic_DNA"/>
</dbReference>
<dbReference type="EMBL" id="CAMXCT030001079">
    <property type="protein sequence ID" value="CAL4773715.1"/>
    <property type="molecule type" value="Genomic_DNA"/>
</dbReference>
<organism evidence="4">
    <name type="scientific">Cladocopium goreaui</name>
    <dbReference type="NCBI Taxonomy" id="2562237"/>
    <lineage>
        <taxon>Eukaryota</taxon>
        <taxon>Sar</taxon>
        <taxon>Alveolata</taxon>
        <taxon>Dinophyceae</taxon>
        <taxon>Suessiales</taxon>
        <taxon>Symbiodiniaceae</taxon>
        <taxon>Cladocopium</taxon>
    </lineage>
</organism>